<organism evidence="1 2">
    <name type="scientific">Sphingomonas longa</name>
    <dbReference type="NCBI Taxonomy" id="2778730"/>
    <lineage>
        <taxon>Bacteria</taxon>
        <taxon>Pseudomonadati</taxon>
        <taxon>Pseudomonadota</taxon>
        <taxon>Alphaproteobacteria</taxon>
        <taxon>Sphingomonadales</taxon>
        <taxon>Sphingomonadaceae</taxon>
        <taxon>Sphingomonas</taxon>
    </lineage>
</organism>
<comment type="caution">
    <text evidence="1">The sequence shown here is derived from an EMBL/GenBank/DDBJ whole genome shotgun (WGS) entry which is preliminary data.</text>
</comment>
<protein>
    <submittedName>
        <fullName evidence="1">Uncharacterized protein</fullName>
    </submittedName>
</protein>
<proteinExistence type="predicted"/>
<keyword evidence="2" id="KW-1185">Reference proteome</keyword>
<sequence length="85" mass="9886">MKHDHFCDSFVKRGDFDFDFRDDTLPGAARLQGWYQPETIMQITEILQRHPHLSALTIKVNAAERAWRRLNHPEGPIVVEPFDVG</sequence>
<evidence type="ECO:0000313" key="1">
    <source>
        <dbReference type="EMBL" id="MBM6577801.1"/>
    </source>
</evidence>
<reference evidence="1 2" key="1">
    <citation type="submission" date="2020-12" db="EMBL/GenBank/DDBJ databases">
        <title>Sphingomonas sp.</title>
        <authorList>
            <person name="Kim M.K."/>
        </authorList>
    </citation>
    <scope>NUCLEOTIDE SEQUENCE [LARGE SCALE GENOMIC DNA]</scope>
    <source>
        <strain evidence="1 2">BT552</strain>
    </source>
</reference>
<gene>
    <name evidence="1" type="ORF">ILT43_15570</name>
</gene>
<evidence type="ECO:0000313" key="2">
    <source>
        <dbReference type="Proteomes" id="UP000763641"/>
    </source>
</evidence>
<dbReference type="EMBL" id="JAFEMC010000005">
    <property type="protein sequence ID" value="MBM6577801.1"/>
    <property type="molecule type" value="Genomic_DNA"/>
</dbReference>
<dbReference type="RefSeq" id="WP_204199901.1">
    <property type="nucleotide sequence ID" value="NZ_JAFEMC010000005.1"/>
</dbReference>
<dbReference type="Proteomes" id="UP000763641">
    <property type="component" value="Unassembled WGS sequence"/>
</dbReference>
<accession>A0ABS2DCJ6</accession>
<name>A0ABS2DCJ6_9SPHN</name>